<dbReference type="InterPro" id="IPR012334">
    <property type="entry name" value="Pectin_lyas_fold"/>
</dbReference>
<gene>
    <name evidence="11" type="ORF">ABZ508_19975</name>
</gene>
<evidence type="ECO:0000256" key="3">
    <source>
        <dbReference type="ARBA" id="ARBA00004613"/>
    </source>
</evidence>
<comment type="cofactor">
    <cofactor evidence="2 10">
        <name>Ca(2+)</name>
        <dbReference type="ChEBI" id="CHEBI:29108"/>
    </cofactor>
</comment>
<evidence type="ECO:0000256" key="5">
    <source>
        <dbReference type="ARBA" id="ARBA00012272"/>
    </source>
</evidence>
<evidence type="ECO:0000256" key="4">
    <source>
        <dbReference type="ARBA" id="ARBA00006463"/>
    </source>
</evidence>
<evidence type="ECO:0000256" key="6">
    <source>
        <dbReference type="ARBA" id="ARBA00022525"/>
    </source>
</evidence>
<dbReference type="Gene3D" id="2.160.20.10">
    <property type="entry name" value="Single-stranded right-handed beta-helix, Pectin lyase-like"/>
    <property type="match status" value="1"/>
</dbReference>
<dbReference type="InterPro" id="IPR011050">
    <property type="entry name" value="Pectin_lyase_fold/virulence"/>
</dbReference>
<name>A0ABV2W7Z6_9ACTN</name>
<dbReference type="InterPro" id="IPR004898">
    <property type="entry name" value="Pectate_lyase_PlyH/PlyE-like"/>
</dbReference>
<dbReference type="GO" id="GO:0016829">
    <property type="term" value="F:lyase activity"/>
    <property type="evidence" value="ECO:0007669"/>
    <property type="project" value="UniProtKB-KW"/>
</dbReference>
<dbReference type="EMBL" id="JBEXZR010000018">
    <property type="protein sequence ID" value="MEU0709637.1"/>
    <property type="molecule type" value="Genomic_DNA"/>
</dbReference>
<comment type="subcellular location">
    <subcellularLocation>
        <location evidence="3 10">Secreted</location>
    </subcellularLocation>
</comment>
<evidence type="ECO:0000256" key="8">
    <source>
        <dbReference type="ARBA" id="ARBA00022837"/>
    </source>
</evidence>
<protein>
    <recommendedName>
        <fullName evidence="5 10">Pectate lyase</fullName>
        <ecNumber evidence="5 10">4.2.2.2</ecNumber>
    </recommendedName>
</protein>
<proteinExistence type="inferred from homology"/>
<keyword evidence="9 10" id="KW-0456">Lyase</keyword>
<evidence type="ECO:0000256" key="2">
    <source>
        <dbReference type="ARBA" id="ARBA00001913"/>
    </source>
</evidence>
<comment type="function">
    <text evidence="10">Catalyzes the depolymerization of both polygalacturonate and pectins of methyl esterification degree from 22 to 89%, with an endo mode of action. In contrast to the majority of pectate lyases, displays high activity on highly methylated pectins.</text>
</comment>
<keyword evidence="8 10" id="KW-0106">Calcium</keyword>
<reference evidence="11 12" key="1">
    <citation type="submission" date="2024-06" db="EMBL/GenBank/DDBJ databases">
        <title>The Natural Products Discovery Center: Release of the First 8490 Sequenced Strains for Exploring Actinobacteria Biosynthetic Diversity.</title>
        <authorList>
            <person name="Kalkreuter E."/>
            <person name="Kautsar S.A."/>
            <person name="Yang D."/>
            <person name="Bader C.D."/>
            <person name="Teijaro C.N."/>
            <person name="Fluegel L."/>
            <person name="Davis C.M."/>
            <person name="Simpson J.R."/>
            <person name="Lauterbach L."/>
            <person name="Steele A.D."/>
            <person name="Gui C."/>
            <person name="Meng S."/>
            <person name="Li G."/>
            <person name="Viehrig K."/>
            <person name="Ye F."/>
            <person name="Su P."/>
            <person name="Kiefer A.F."/>
            <person name="Nichols A."/>
            <person name="Cepeda A.J."/>
            <person name="Yan W."/>
            <person name="Fan B."/>
            <person name="Jiang Y."/>
            <person name="Adhikari A."/>
            <person name="Zheng C.-J."/>
            <person name="Schuster L."/>
            <person name="Cowan T.M."/>
            <person name="Smanski M.J."/>
            <person name="Chevrette M.G."/>
            <person name="De Carvalho L.P.S."/>
            <person name="Shen B."/>
        </authorList>
    </citation>
    <scope>NUCLEOTIDE SEQUENCE [LARGE SCALE GENOMIC DNA]</scope>
    <source>
        <strain evidence="11 12">NPDC006337</strain>
    </source>
</reference>
<evidence type="ECO:0000313" key="12">
    <source>
        <dbReference type="Proteomes" id="UP001550378"/>
    </source>
</evidence>
<keyword evidence="6 10" id="KW-0964">Secreted</keyword>
<keyword evidence="7" id="KW-0732">Signal</keyword>
<comment type="catalytic activity">
    <reaction evidence="1 10">
        <text>Eliminative cleavage of (1-&gt;4)-alpha-D-galacturonan to give oligosaccharides with 4-deoxy-alpha-D-galact-4-enuronosyl groups at their non-reducing ends.</text>
        <dbReference type="EC" id="4.2.2.2"/>
    </reaction>
</comment>
<comment type="similarity">
    <text evidence="4 10">Belongs to the polysaccharide lyase 3 family.</text>
</comment>
<evidence type="ECO:0000313" key="11">
    <source>
        <dbReference type="EMBL" id="MEU0709637.1"/>
    </source>
</evidence>
<evidence type="ECO:0000256" key="7">
    <source>
        <dbReference type="ARBA" id="ARBA00022729"/>
    </source>
</evidence>
<comment type="caution">
    <text evidence="11">The sequence shown here is derived from an EMBL/GenBank/DDBJ whole genome shotgun (WGS) entry which is preliminary data.</text>
</comment>
<sequence>MSTPTQRPVRHRRKVTGKRAVIGSAAALALTGGALLGTGLLAPAGAAPSGTAPAWPTAQGKPVPVPKTIEVSGVHDGKMQRYTGSGALGGGGQDESQDPLFKLKDGAVLKNVILGSPAADGVHCSGTCTLENVWWEDVGEDAATFKGTSPSATYTVKGGGARKASDKVLQFNGAGRLTVTGFQVSDFGKLVRTCGNCGKQYKRTVVISDVDITAPGKSIVGINENYGDTATLSKVRITGDSKKKIKVCTRFQGNNTGKEPKEIGSGPDGKHCLYKASDVTYK</sequence>
<dbReference type="PANTHER" id="PTHR33407">
    <property type="entry name" value="PECTATE LYASE F-RELATED"/>
    <property type="match status" value="1"/>
</dbReference>
<evidence type="ECO:0000256" key="10">
    <source>
        <dbReference type="RuleBase" id="RU367009"/>
    </source>
</evidence>
<dbReference type="PANTHER" id="PTHR33407:SF9">
    <property type="entry name" value="PECTATE LYASE F-RELATED"/>
    <property type="match status" value="1"/>
</dbReference>
<dbReference type="Proteomes" id="UP001550378">
    <property type="component" value="Unassembled WGS sequence"/>
</dbReference>
<dbReference type="Pfam" id="PF03211">
    <property type="entry name" value="Pectate_lyase"/>
    <property type="match status" value="1"/>
</dbReference>
<keyword evidence="12" id="KW-1185">Reference proteome</keyword>
<accession>A0ABV2W7Z6</accession>
<dbReference type="SUPFAM" id="SSF51126">
    <property type="entry name" value="Pectin lyase-like"/>
    <property type="match status" value="1"/>
</dbReference>
<evidence type="ECO:0000256" key="1">
    <source>
        <dbReference type="ARBA" id="ARBA00000695"/>
    </source>
</evidence>
<dbReference type="RefSeq" id="WP_359657357.1">
    <property type="nucleotide sequence ID" value="NZ_JBEXZO010000057.1"/>
</dbReference>
<dbReference type="EC" id="4.2.2.2" evidence="5 10"/>
<organism evidence="11 12">
    <name type="scientific">Streptomyces lavendulocolor</name>
    <dbReference type="NCBI Taxonomy" id="67316"/>
    <lineage>
        <taxon>Bacteria</taxon>
        <taxon>Bacillati</taxon>
        <taxon>Actinomycetota</taxon>
        <taxon>Actinomycetes</taxon>
        <taxon>Kitasatosporales</taxon>
        <taxon>Streptomycetaceae</taxon>
        <taxon>Streptomyces</taxon>
    </lineage>
</organism>
<evidence type="ECO:0000256" key="9">
    <source>
        <dbReference type="ARBA" id="ARBA00023239"/>
    </source>
</evidence>